<proteinExistence type="predicted"/>
<name>A0A0K2TRE5_LEPSM</name>
<keyword evidence="1" id="KW-0812">Transmembrane</keyword>
<accession>A0A0K2TRE5</accession>
<dbReference type="AlphaFoldDB" id="A0A0K2TRE5"/>
<feature type="transmembrane region" description="Helical" evidence="1">
    <location>
        <begin position="98"/>
        <end position="115"/>
    </location>
</feature>
<evidence type="ECO:0000313" key="2">
    <source>
        <dbReference type="EMBL" id="CDW27961.1"/>
    </source>
</evidence>
<evidence type="ECO:0000256" key="1">
    <source>
        <dbReference type="SAM" id="Phobius"/>
    </source>
</evidence>
<feature type="non-terminal residue" evidence="2">
    <location>
        <position position="1"/>
    </location>
</feature>
<keyword evidence="1" id="KW-0472">Membrane</keyword>
<organism evidence="2">
    <name type="scientific">Lepeophtheirus salmonis</name>
    <name type="common">Salmon louse</name>
    <name type="synonym">Caligus salmonis</name>
    <dbReference type="NCBI Taxonomy" id="72036"/>
    <lineage>
        <taxon>Eukaryota</taxon>
        <taxon>Metazoa</taxon>
        <taxon>Ecdysozoa</taxon>
        <taxon>Arthropoda</taxon>
        <taxon>Crustacea</taxon>
        <taxon>Multicrustacea</taxon>
        <taxon>Hexanauplia</taxon>
        <taxon>Copepoda</taxon>
        <taxon>Siphonostomatoida</taxon>
        <taxon>Caligidae</taxon>
        <taxon>Lepeophtheirus</taxon>
    </lineage>
</organism>
<reference evidence="2" key="1">
    <citation type="submission" date="2014-05" db="EMBL/GenBank/DDBJ databases">
        <authorList>
            <person name="Chronopoulou M."/>
        </authorList>
    </citation>
    <scope>NUCLEOTIDE SEQUENCE</scope>
    <source>
        <tissue evidence="2">Whole organism</tissue>
    </source>
</reference>
<sequence length="137" mass="15790">HNKICALEFVDIYFWRKDFKLIRYFVKVFSSVKCCEYQVLFLFSSTPSRKAAYSVVVVIIIITVVVLSIDFPPSSLAILCWGKFFLQLTVKYNSPSSFILPLFLSPATPCLCVHFKKKTVKREGEKQQSLLLLLTRP</sequence>
<dbReference type="EMBL" id="HACA01010600">
    <property type="protein sequence ID" value="CDW27961.1"/>
    <property type="molecule type" value="Transcribed_RNA"/>
</dbReference>
<feature type="transmembrane region" description="Helical" evidence="1">
    <location>
        <begin position="51"/>
        <end position="69"/>
    </location>
</feature>
<keyword evidence="1" id="KW-1133">Transmembrane helix</keyword>
<protein>
    <submittedName>
        <fullName evidence="2">Uncharacterized protein</fullName>
    </submittedName>
</protein>